<feature type="transmembrane region" description="Helical" evidence="1">
    <location>
        <begin position="28"/>
        <end position="48"/>
    </location>
</feature>
<evidence type="ECO:0000313" key="4">
    <source>
        <dbReference type="Proteomes" id="UP000179057"/>
    </source>
</evidence>
<dbReference type="AlphaFoldDB" id="A0A1F8DZI9"/>
<evidence type="ECO:0000256" key="1">
    <source>
        <dbReference type="SAM" id="Phobius"/>
    </source>
</evidence>
<sequence length="209" mass="24369">MKKRVDGKQRRISGASRRDKAKDLTGKILRFLLISGGIAIAMTSPYFVTKVVYPALGKLLSGDDSLSDPEKKAQLRNTFYYLRSKGFIEFEDRNGQVFISLTGEGKRMAGKYQINDLKIRKDKKWDKKWRILIFDIAEKHKIKREALRGKLRELGFYQLQKSVWVYPYDFEREAVLLRDFFGLAVKEMTIIAEAKIEEDDNLRKFFDVA</sequence>
<dbReference type="PANTHER" id="PTHR30319:SF1">
    <property type="entry name" value="TRANSCRIPTIONAL REPRESSOR PAAX"/>
    <property type="match status" value="1"/>
</dbReference>
<organism evidence="3 4">
    <name type="scientific">Candidatus Wolfebacteria bacterium RIFOXYD1_FULL_48_65</name>
    <dbReference type="NCBI Taxonomy" id="1802561"/>
    <lineage>
        <taxon>Bacteria</taxon>
        <taxon>Candidatus Wolfeibacteriota</taxon>
    </lineage>
</organism>
<accession>A0A1F8DZI9</accession>
<evidence type="ECO:0000259" key="2">
    <source>
        <dbReference type="Pfam" id="PF20803"/>
    </source>
</evidence>
<dbReference type="Proteomes" id="UP000179057">
    <property type="component" value="Unassembled WGS sequence"/>
</dbReference>
<dbReference type="GO" id="GO:0006351">
    <property type="term" value="P:DNA-templated transcription"/>
    <property type="evidence" value="ECO:0007669"/>
    <property type="project" value="TreeGrafter"/>
</dbReference>
<comment type="caution">
    <text evidence="3">The sequence shown here is derived from an EMBL/GenBank/DDBJ whole genome shotgun (WGS) entry which is preliminary data.</text>
</comment>
<keyword evidence="1" id="KW-1133">Transmembrane helix</keyword>
<dbReference type="InterPro" id="IPR048846">
    <property type="entry name" value="PaaX-like_central"/>
</dbReference>
<proteinExistence type="predicted"/>
<feature type="domain" description="Transcriptional repressor PaaX-like central Cas2-like" evidence="2">
    <location>
        <begin position="123"/>
        <end position="191"/>
    </location>
</feature>
<protein>
    <recommendedName>
        <fullName evidence="2">Transcriptional repressor PaaX-like central Cas2-like domain-containing protein</fullName>
    </recommendedName>
</protein>
<name>A0A1F8DZI9_9BACT</name>
<gene>
    <name evidence="3" type="ORF">A2610_03690</name>
</gene>
<keyword evidence="1" id="KW-0812">Transmembrane</keyword>
<keyword evidence="1" id="KW-0472">Membrane</keyword>
<dbReference type="Gene3D" id="3.30.70.2650">
    <property type="match status" value="1"/>
</dbReference>
<dbReference type="PANTHER" id="PTHR30319">
    <property type="entry name" value="PHENYLACETIC ACID REGULATOR-RELATED TRANSCRIPTIONAL REPRESSOR"/>
    <property type="match status" value="1"/>
</dbReference>
<reference evidence="3 4" key="1">
    <citation type="journal article" date="2016" name="Nat. Commun.">
        <title>Thousands of microbial genomes shed light on interconnected biogeochemical processes in an aquifer system.</title>
        <authorList>
            <person name="Anantharaman K."/>
            <person name="Brown C.T."/>
            <person name="Hug L.A."/>
            <person name="Sharon I."/>
            <person name="Castelle C.J."/>
            <person name="Probst A.J."/>
            <person name="Thomas B.C."/>
            <person name="Singh A."/>
            <person name="Wilkins M.J."/>
            <person name="Karaoz U."/>
            <person name="Brodie E.L."/>
            <person name="Williams K.H."/>
            <person name="Hubbard S.S."/>
            <person name="Banfield J.F."/>
        </authorList>
    </citation>
    <scope>NUCLEOTIDE SEQUENCE [LARGE SCALE GENOMIC DNA]</scope>
</reference>
<dbReference type="EMBL" id="MGIV01000018">
    <property type="protein sequence ID" value="OGM93991.1"/>
    <property type="molecule type" value="Genomic_DNA"/>
</dbReference>
<dbReference type="Pfam" id="PF20803">
    <property type="entry name" value="PaaX_M"/>
    <property type="match status" value="1"/>
</dbReference>
<evidence type="ECO:0000313" key="3">
    <source>
        <dbReference type="EMBL" id="OGM93991.1"/>
    </source>
</evidence>